<accession>A0A2I0KM92</accession>
<evidence type="ECO:0000313" key="3">
    <source>
        <dbReference type="Proteomes" id="UP000233551"/>
    </source>
</evidence>
<keyword evidence="1" id="KW-0812">Transmembrane</keyword>
<evidence type="ECO:0008006" key="4">
    <source>
        <dbReference type="Google" id="ProtNLM"/>
    </source>
</evidence>
<feature type="transmembrane region" description="Helical" evidence="1">
    <location>
        <begin position="185"/>
        <end position="206"/>
    </location>
</feature>
<reference evidence="2 3" key="1">
    <citation type="submission" date="2017-11" db="EMBL/GenBank/DDBJ databases">
        <title>De-novo sequencing of pomegranate (Punica granatum L.) genome.</title>
        <authorList>
            <person name="Akparov Z."/>
            <person name="Amiraslanov A."/>
            <person name="Hajiyeva S."/>
            <person name="Abbasov M."/>
            <person name="Kaur K."/>
            <person name="Hamwieh A."/>
            <person name="Solovyev V."/>
            <person name="Salamov A."/>
            <person name="Braich B."/>
            <person name="Kosarev P."/>
            <person name="Mahmoud A."/>
            <person name="Hajiyev E."/>
            <person name="Babayeva S."/>
            <person name="Izzatullayeva V."/>
            <person name="Mammadov A."/>
            <person name="Mammadov A."/>
            <person name="Sharifova S."/>
            <person name="Ojaghi J."/>
            <person name="Eynullazada K."/>
            <person name="Bayramov B."/>
            <person name="Abdulazimova A."/>
            <person name="Shahmuradov I."/>
        </authorList>
    </citation>
    <scope>NUCLEOTIDE SEQUENCE [LARGE SCALE GENOMIC DNA]</scope>
    <source>
        <strain evidence="3">cv. AG2017</strain>
        <tissue evidence="2">Leaf</tissue>
    </source>
</reference>
<name>A0A2I0KM92_PUNGR</name>
<evidence type="ECO:0000256" key="1">
    <source>
        <dbReference type="SAM" id="Phobius"/>
    </source>
</evidence>
<organism evidence="2 3">
    <name type="scientific">Punica granatum</name>
    <name type="common">Pomegranate</name>
    <dbReference type="NCBI Taxonomy" id="22663"/>
    <lineage>
        <taxon>Eukaryota</taxon>
        <taxon>Viridiplantae</taxon>
        <taxon>Streptophyta</taxon>
        <taxon>Embryophyta</taxon>
        <taxon>Tracheophyta</taxon>
        <taxon>Spermatophyta</taxon>
        <taxon>Magnoliopsida</taxon>
        <taxon>eudicotyledons</taxon>
        <taxon>Gunneridae</taxon>
        <taxon>Pentapetalae</taxon>
        <taxon>rosids</taxon>
        <taxon>malvids</taxon>
        <taxon>Myrtales</taxon>
        <taxon>Lythraceae</taxon>
        <taxon>Punica</taxon>
    </lineage>
</organism>
<gene>
    <name evidence="2" type="ORF">CRG98_009967</name>
</gene>
<keyword evidence="1" id="KW-1133">Transmembrane helix</keyword>
<keyword evidence="3" id="KW-1185">Reference proteome</keyword>
<keyword evidence="1" id="KW-0472">Membrane</keyword>
<dbReference type="Proteomes" id="UP000233551">
    <property type="component" value="Unassembled WGS sequence"/>
</dbReference>
<feature type="transmembrane region" description="Helical" evidence="1">
    <location>
        <begin position="147"/>
        <end position="165"/>
    </location>
</feature>
<sequence length="265" mass="31980">MHGIKKFEFHLVGYKFLVEMDMFSFPKMLQFKQKQLPHPQLLRWAEWFSKFDVEVKHIKGKHNTLADFLSRKEQALTRQTLQVLPVICMFSMLQFTTLRAQNQAAGVHWRSPRRIRGDIPLEVHDLVREKRFQTEARNLLWHYQWRIFRYYGGLTLLPFGMHPQFPYIHSFKYSAIAPYPEDMKWFYWYACHCYTIGIQFKLMWYVGPARRRSTRAQAQVPGEPSEFQRTYSSEVWKILLTDILEDEDEYREFQRIICEKNGVVP</sequence>
<dbReference type="AlphaFoldDB" id="A0A2I0KM92"/>
<proteinExistence type="predicted"/>
<comment type="caution">
    <text evidence="2">The sequence shown here is derived from an EMBL/GenBank/DDBJ whole genome shotgun (WGS) entry which is preliminary data.</text>
</comment>
<dbReference type="EMBL" id="PGOL01000487">
    <property type="protein sequence ID" value="PKI69612.1"/>
    <property type="molecule type" value="Genomic_DNA"/>
</dbReference>
<protein>
    <recommendedName>
        <fullName evidence="4">Reverse transcriptase RNase H-like domain-containing protein</fullName>
    </recommendedName>
</protein>
<evidence type="ECO:0000313" key="2">
    <source>
        <dbReference type="EMBL" id="PKI69612.1"/>
    </source>
</evidence>